<protein>
    <recommendedName>
        <fullName evidence="2">DDE-1 domain-containing protein</fullName>
    </recommendedName>
</protein>
<proteinExistence type="predicted"/>
<dbReference type="Proteomes" id="UP000625711">
    <property type="component" value="Unassembled WGS sequence"/>
</dbReference>
<evidence type="ECO:0000313" key="3">
    <source>
        <dbReference type="EMBL" id="KAF7281087.1"/>
    </source>
</evidence>
<evidence type="ECO:0000259" key="2">
    <source>
        <dbReference type="Pfam" id="PF03184"/>
    </source>
</evidence>
<feature type="domain" description="DDE-1" evidence="2">
    <location>
        <begin position="12"/>
        <end position="70"/>
    </location>
</feature>
<dbReference type="OrthoDB" id="8187571at2759"/>
<dbReference type="AlphaFoldDB" id="A0A834IH74"/>
<dbReference type="Pfam" id="PF03184">
    <property type="entry name" value="DDE_1"/>
    <property type="match status" value="1"/>
</dbReference>
<dbReference type="GO" id="GO:0003676">
    <property type="term" value="F:nucleic acid binding"/>
    <property type="evidence" value="ECO:0007669"/>
    <property type="project" value="InterPro"/>
</dbReference>
<dbReference type="InterPro" id="IPR004875">
    <property type="entry name" value="DDE_SF_endonuclease_dom"/>
</dbReference>
<gene>
    <name evidence="3" type="ORF">GWI33_005145</name>
</gene>
<comment type="caution">
    <text evidence="3">The sequence shown here is derived from an EMBL/GenBank/DDBJ whole genome shotgun (WGS) entry which is preliminary data.</text>
</comment>
<keyword evidence="1" id="KW-0812">Transmembrane</keyword>
<accession>A0A834IH74</accession>
<sequence length="97" mass="11162">MSRISADVLDFCKEVGIVVMTFPPHCSRKLQPLDLTVYGPLKNYYNKALTDWMVSNPGKIVTIYKIPKLTAIAIPLALLLYLLYLKNNWHQADHIRF</sequence>
<organism evidence="3 4">
    <name type="scientific">Rhynchophorus ferrugineus</name>
    <name type="common">Red palm weevil</name>
    <name type="synonym">Curculio ferrugineus</name>
    <dbReference type="NCBI Taxonomy" id="354439"/>
    <lineage>
        <taxon>Eukaryota</taxon>
        <taxon>Metazoa</taxon>
        <taxon>Ecdysozoa</taxon>
        <taxon>Arthropoda</taxon>
        <taxon>Hexapoda</taxon>
        <taxon>Insecta</taxon>
        <taxon>Pterygota</taxon>
        <taxon>Neoptera</taxon>
        <taxon>Endopterygota</taxon>
        <taxon>Coleoptera</taxon>
        <taxon>Polyphaga</taxon>
        <taxon>Cucujiformia</taxon>
        <taxon>Curculionidae</taxon>
        <taxon>Dryophthorinae</taxon>
        <taxon>Rhynchophorus</taxon>
    </lineage>
</organism>
<reference evidence="3" key="1">
    <citation type="submission" date="2020-08" db="EMBL/GenBank/DDBJ databases">
        <title>Genome sequencing and assembly of the red palm weevil Rhynchophorus ferrugineus.</title>
        <authorList>
            <person name="Dias G.B."/>
            <person name="Bergman C.M."/>
            <person name="Manee M."/>
        </authorList>
    </citation>
    <scope>NUCLEOTIDE SEQUENCE</scope>
    <source>
        <strain evidence="3">AA-2017</strain>
        <tissue evidence="3">Whole larva</tissue>
    </source>
</reference>
<evidence type="ECO:0000256" key="1">
    <source>
        <dbReference type="SAM" id="Phobius"/>
    </source>
</evidence>
<evidence type="ECO:0000313" key="4">
    <source>
        <dbReference type="Proteomes" id="UP000625711"/>
    </source>
</evidence>
<name>A0A834IH74_RHYFE</name>
<feature type="transmembrane region" description="Helical" evidence="1">
    <location>
        <begin position="66"/>
        <end position="84"/>
    </location>
</feature>
<dbReference type="EMBL" id="JAACXV010000259">
    <property type="protein sequence ID" value="KAF7281087.1"/>
    <property type="molecule type" value="Genomic_DNA"/>
</dbReference>
<keyword evidence="1" id="KW-0472">Membrane</keyword>
<keyword evidence="4" id="KW-1185">Reference proteome</keyword>
<keyword evidence="1" id="KW-1133">Transmembrane helix</keyword>